<dbReference type="InterPro" id="IPR010982">
    <property type="entry name" value="Lambda_DNA-bd_dom_sf"/>
</dbReference>
<dbReference type="Pfam" id="PF01381">
    <property type="entry name" value="HTH_3"/>
    <property type="match status" value="1"/>
</dbReference>
<organism evidence="2 3">
    <name type="scientific">Metabacillus halosaccharovorans</name>
    <dbReference type="NCBI Taxonomy" id="930124"/>
    <lineage>
        <taxon>Bacteria</taxon>
        <taxon>Bacillati</taxon>
        <taxon>Bacillota</taxon>
        <taxon>Bacilli</taxon>
        <taxon>Bacillales</taxon>
        <taxon>Bacillaceae</taxon>
        <taxon>Metabacillus</taxon>
    </lineage>
</organism>
<protein>
    <submittedName>
        <fullName evidence="2">Helix-turn-helix transcriptional regulator</fullName>
    </submittedName>
</protein>
<sequence length="80" mass="9334">MKNRKVDLLKIKKLRKQFELSLEDMAKLLGYESVNGYYYLEVGRGKFPAETLARVADIFKVPINELFFEEVITEMATKNT</sequence>
<comment type="caution">
    <text evidence="2">The sequence shown here is derived from an EMBL/GenBank/DDBJ whole genome shotgun (WGS) entry which is preliminary data.</text>
</comment>
<evidence type="ECO:0000313" key="3">
    <source>
        <dbReference type="Proteomes" id="UP001526147"/>
    </source>
</evidence>
<evidence type="ECO:0000313" key="2">
    <source>
        <dbReference type="EMBL" id="MCV9886273.1"/>
    </source>
</evidence>
<dbReference type="CDD" id="cd00093">
    <property type="entry name" value="HTH_XRE"/>
    <property type="match status" value="1"/>
</dbReference>
<name>A0ABT3DGU2_9BACI</name>
<dbReference type="PROSITE" id="PS50943">
    <property type="entry name" value="HTH_CROC1"/>
    <property type="match status" value="1"/>
</dbReference>
<gene>
    <name evidence="2" type="ORF">OIH86_11440</name>
</gene>
<feature type="domain" description="HTH cro/C1-type" evidence="1">
    <location>
        <begin position="11"/>
        <end position="66"/>
    </location>
</feature>
<proteinExistence type="predicted"/>
<dbReference type="Gene3D" id="1.10.260.40">
    <property type="entry name" value="lambda repressor-like DNA-binding domains"/>
    <property type="match status" value="1"/>
</dbReference>
<dbReference type="Proteomes" id="UP001526147">
    <property type="component" value="Unassembled WGS sequence"/>
</dbReference>
<keyword evidence="3" id="KW-1185">Reference proteome</keyword>
<dbReference type="EMBL" id="JAOYEY010000036">
    <property type="protein sequence ID" value="MCV9886273.1"/>
    <property type="molecule type" value="Genomic_DNA"/>
</dbReference>
<reference evidence="2 3" key="1">
    <citation type="submission" date="2022-10" db="EMBL/GenBank/DDBJ databases">
        <title>Draft genome assembly of moderately radiation resistant bacterium Metabacillus halosaccharovorans.</title>
        <authorList>
            <person name="Pal S."/>
            <person name="Gopinathan A."/>
        </authorList>
    </citation>
    <scope>NUCLEOTIDE SEQUENCE [LARGE SCALE GENOMIC DNA]</scope>
    <source>
        <strain evidence="2 3">VITHBRA001</strain>
    </source>
</reference>
<evidence type="ECO:0000259" key="1">
    <source>
        <dbReference type="PROSITE" id="PS50943"/>
    </source>
</evidence>
<dbReference type="SUPFAM" id="SSF47413">
    <property type="entry name" value="lambda repressor-like DNA-binding domains"/>
    <property type="match status" value="1"/>
</dbReference>
<dbReference type="InterPro" id="IPR001387">
    <property type="entry name" value="Cro/C1-type_HTH"/>
</dbReference>
<dbReference type="SMART" id="SM00530">
    <property type="entry name" value="HTH_XRE"/>
    <property type="match status" value="1"/>
</dbReference>
<accession>A0ABT3DGU2</accession>